<organism evidence="2 3">
    <name type="scientific">Thiorhodococcus fuscus</name>
    <dbReference type="NCBI Taxonomy" id="527200"/>
    <lineage>
        <taxon>Bacteria</taxon>
        <taxon>Pseudomonadati</taxon>
        <taxon>Pseudomonadota</taxon>
        <taxon>Gammaproteobacteria</taxon>
        <taxon>Chromatiales</taxon>
        <taxon>Chromatiaceae</taxon>
        <taxon>Thiorhodococcus</taxon>
    </lineage>
</organism>
<dbReference type="Proteomes" id="UP001597337">
    <property type="component" value="Unassembled WGS sequence"/>
</dbReference>
<keyword evidence="3" id="KW-1185">Reference proteome</keyword>
<evidence type="ECO:0000256" key="1">
    <source>
        <dbReference type="SAM" id="Phobius"/>
    </source>
</evidence>
<dbReference type="EMBL" id="JBHUHX010000016">
    <property type="protein sequence ID" value="MFD2111733.1"/>
    <property type="molecule type" value="Genomic_DNA"/>
</dbReference>
<evidence type="ECO:0000313" key="3">
    <source>
        <dbReference type="Proteomes" id="UP001597337"/>
    </source>
</evidence>
<keyword evidence="1" id="KW-0472">Membrane</keyword>
<reference evidence="3" key="1">
    <citation type="journal article" date="2019" name="Int. J. Syst. Evol. Microbiol.">
        <title>The Global Catalogue of Microorganisms (GCM) 10K type strain sequencing project: providing services to taxonomists for standard genome sequencing and annotation.</title>
        <authorList>
            <consortium name="The Broad Institute Genomics Platform"/>
            <consortium name="The Broad Institute Genome Sequencing Center for Infectious Disease"/>
            <person name="Wu L."/>
            <person name="Ma J."/>
        </authorList>
    </citation>
    <scope>NUCLEOTIDE SEQUENCE [LARGE SCALE GENOMIC DNA]</scope>
    <source>
        <strain evidence="3">KACC 12597</strain>
    </source>
</reference>
<name>A0ABW4YAC9_9GAMM</name>
<gene>
    <name evidence="2" type="ORF">ACFSJC_07770</name>
</gene>
<protein>
    <submittedName>
        <fullName evidence="2">Uncharacterized protein</fullName>
    </submittedName>
</protein>
<evidence type="ECO:0000313" key="2">
    <source>
        <dbReference type="EMBL" id="MFD2111733.1"/>
    </source>
</evidence>
<feature type="transmembrane region" description="Helical" evidence="1">
    <location>
        <begin position="21"/>
        <end position="40"/>
    </location>
</feature>
<comment type="caution">
    <text evidence="2">The sequence shown here is derived from an EMBL/GenBank/DDBJ whole genome shotgun (WGS) entry which is preliminary data.</text>
</comment>
<keyword evidence="1" id="KW-0812">Transmembrane</keyword>
<keyword evidence="1" id="KW-1133">Transmembrane helix</keyword>
<sequence length="45" mass="4993">MKNCTLCKYSKICNDLPGICILLPYLAIAVVTLSLGYLFVTQELI</sequence>
<accession>A0ABW4YAC9</accession>
<dbReference type="RefSeq" id="WP_007041688.1">
    <property type="nucleotide sequence ID" value="NZ_JBHUHX010000016.1"/>
</dbReference>
<proteinExistence type="predicted"/>